<dbReference type="RefSeq" id="XP_005107194.2">
    <property type="nucleotide sequence ID" value="XM_005107137.2"/>
</dbReference>
<feature type="transmembrane region" description="Helical" evidence="2">
    <location>
        <begin position="554"/>
        <end position="576"/>
    </location>
</feature>
<gene>
    <name evidence="5" type="primary">LOC101849877</name>
</gene>
<sequence length="766" mass="82733">MANAIKMGYSPSPSTQYRNSRFYRKSCQCRHQASSTGSGKDPTPTVFYRATGSVQCVGLGLADTQSLTSRPGVTLNKGTGGSLENKEEEEIRELAVLGTQCQERTGTGFAEKPSAVSCDQPRFSGDNSSVSLTCETDRVYPQALCQFYWKLLAGGPVGRIDNTDVQYSHTAVRSSSVTYYRSTCNQTVPLSSLQAGDITFTVNMYPEFPGSDTTYGTTNVGSPVSITLSYPTVTITSCPVVVKSADNYKSGYIREGATFTCQCNLANSGNPTGAIVWLNSAGHTVSTRNLLRSDVAKSGESFTCRGSSPIRIGFNPLADETYSPNVAYGPTQVTVSLVDGQGESRTLCPSHTLSIPVVCQTPLVNISPKPRCSILVTKSGLTSYTEDFSADQGQVQSGQYTFSSDVPVTEAGDYVVTCTMYNSVFGDLTDSDSIELSVTDPVISHPVFTVNGKVRDEQIVPGDNVTVTCSDTGVIGEHIDLLCINNRVNINPDDEDKIEFLSVRTADNGTVCVCKWTSTLGCLLQGTKTLTVTISLSESELGGDDGDSEFPVTFVVIAALGVLCAVLAVIIAVLVIRRRRNKPNQDRNQTSPQQRRRTSQPEETRAHAEPVTSGRDVSRMDQSKNAYDEIDVEPVTAPDGQLQTTVTFSRSAQENQGHTTDSSSPYLFPDLVPPSTPRAPSHVQENPYLEIDEERMAAYLFEQPPSHPRTPAANNLYSVPRTGASPLPATSTSGEKDGYTRMDVPSAKEKTRATHQYMNVNTNKAY</sequence>
<proteinExistence type="predicted"/>
<evidence type="ECO:0000256" key="2">
    <source>
        <dbReference type="SAM" id="Phobius"/>
    </source>
</evidence>
<keyword evidence="4" id="KW-1185">Reference proteome</keyword>
<organism evidence="4 5">
    <name type="scientific">Aplysia californica</name>
    <name type="common">California sea hare</name>
    <dbReference type="NCBI Taxonomy" id="6500"/>
    <lineage>
        <taxon>Eukaryota</taxon>
        <taxon>Metazoa</taxon>
        <taxon>Spiralia</taxon>
        <taxon>Lophotrochozoa</taxon>
        <taxon>Mollusca</taxon>
        <taxon>Gastropoda</taxon>
        <taxon>Heterobranchia</taxon>
        <taxon>Euthyneura</taxon>
        <taxon>Tectipleura</taxon>
        <taxon>Aplysiida</taxon>
        <taxon>Aplysioidea</taxon>
        <taxon>Aplysiidae</taxon>
        <taxon>Aplysia</taxon>
    </lineage>
</organism>
<accession>A0ABM0K2H2</accession>
<evidence type="ECO:0000256" key="1">
    <source>
        <dbReference type="SAM" id="MobiDB-lite"/>
    </source>
</evidence>
<name>A0ABM0K2H2_APLCA</name>
<protein>
    <submittedName>
        <fullName evidence="5">Uncharacterized protein LOC101849877</fullName>
    </submittedName>
</protein>
<evidence type="ECO:0000313" key="5">
    <source>
        <dbReference type="RefSeq" id="XP_005107194.2"/>
    </source>
</evidence>
<feature type="compositionally biased region" description="Basic and acidic residues" evidence="1">
    <location>
        <begin position="734"/>
        <end position="752"/>
    </location>
</feature>
<dbReference type="InterPro" id="IPR007110">
    <property type="entry name" value="Ig-like_dom"/>
</dbReference>
<reference evidence="5" key="1">
    <citation type="submission" date="2025-08" db="UniProtKB">
        <authorList>
            <consortium name="RefSeq"/>
        </authorList>
    </citation>
    <scope>IDENTIFICATION</scope>
</reference>
<feature type="compositionally biased region" description="Basic and acidic residues" evidence="1">
    <location>
        <begin position="599"/>
        <end position="608"/>
    </location>
</feature>
<evidence type="ECO:0000313" key="4">
    <source>
        <dbReference type="Proteomes" id="UP000694888"/>
    </source>
</evidence>
<evidence type="ECO:0000259" key="3">
    <source>
        <dbReference type="PROSITE" id="PS50835"/>
    </source>
</evidence>
<feature type="compositionally biased region" description="Polar residues" evidence="1">
    <location>
        <begin position="754"/>
        <end position="766"/>
    </location>
</feature>
<keyword evidence="2" id="KW-1133">Transmembrane helix</keyword>
<dbReference type="GeneID" id="101849877"/>
<feature type="domain" description="Ig-like" evidence="3">
    <location>
        <begin position="231"/>
        <end position="305"/>
    </location>
</feature>
<dbReference type="PROSITE" id="PS50835">
    <property type="entry name" value="IG_LIKE"/>
    <property type="match status" value="1"/>
</dbReference>
<feature type="region of interest" description="Disordered" evidence="1">
    <location>
        <begin position="719"/>
        <end position="766"/>
    </location>
</feature>
<keyword evidence="2" id="KW-0812">Transmembrane</keyword>
<dbReference type="Proteomes" id="UP000694888">
    <property type="component" value="Unplaced"/>
</dbReference>
<keyword evidence="2" id="KW-0472">Membrane</keyword>
<feature type="region of interest" description="Disordered" evidence="1">
    <location>
        <begin position="582"/>
        <end position="622"/>
    </location>
</feature>